<dbReference type="EMBL" id="CTEE01000001">
    <property type="protein sequence ID" value="CQD15342.1"/>
    <property type="molecule type" value="Genomic_DNA"/>
</dbReference>
<keyword evidence="2 6" id="KW-0808">Transferase</keyword>
<dbReference type="NCBIfam" id="TIGR03168">
    <property type="entry name" value="1-PFK"/>
    <property type="match status" value="1"/>
</dbReference>
<dbReference type="InterPro" id="IPR029056">
    <property type="entry name" value="Ribokinase-like"/>
</dbReference>
<evidence type="ECO:0000256" key="4">
    <source>
        <dbReference type="ARBA" id="ARBA00022777"/>
    </source>
</evidence>
<dbReference type="PANTHER" id="PTHR46566:SF2">
    <property type="entry name" value="ATP-DEPENDENT 6-PHOSPHOFRUCTOKINASE ISOZYME 2"/>
    <property type="match status" value="1"/>
</dbReference>
<dbReference type="PIRSF" id="PIRSF000535">
    <property type="entry name" value="1PFK/6PFK/LacC"/>
    <property type="match status" value="1"/>
</dbReference>
<keyword evidence="3" id="KW-0547">Nucleotide-binding</keyword>
<dbReference type="CDD" id="cd01164">
    <property type="entry name" value="FruK_PfkB_like"/>
    <property type="match status" value="1"/>
</dbReference>
<gene>
    <name evidence="8" type="ORF">BN1232_03280</name>
</gene>
<feature type="domain" description="Carbohydrate kinase PfkB" evidence="7">
    <location>
        <begin position="30"/>
        <end position="317"/>
    </location>
</feature>
<organism evidence="8 9">
    <name type="scientific">Mycobacterium lentiflavum</name>
    <dbReference type="NCBI Taxonomy" id="141349"/>
    <lineage>
        <taxon>Bacteria</taxon>
        <taxon>Bacillati</taxon>
        <taxon>Actinomycetota</taxon>
        <taxon>Actinomycetes</taxon>
        <taxon>Mycobacteriales</taxon>
        <taxon>Mycobacteriaceae</taxon>
        <taxon>Mycobacterium</taxon>
        <taxon>Mycobacterium simiae complex</taxon>
    </lineage>
</organism>
<evidence type="ECO:0000256" key="3">
    <source>
        <dbReference type="ARBA" id="ARBA00022741"/>
    </source>
</evidence>
<dbReference type="GO" id="GO:0003872">
    <property type="term" value="F:6-phosphofructokinase activity"/>
    <property type="evidence" value="ECO:0007669"/>
    <property type="project" value="TreeGrafter"/>
</dbReference>
<keyword evidence="5" id="KW-0067">ATP-binding</keyword>
<dbReference type="STRING" id="141349.BN1232_03280"/>
<evidence type="ECO:0000256" key="6">
    <source>
        <dbReference type="PIRNR" id="PIRNR000535"/>
    </source>
</evidence>
<evidence type="ECO:0000256" key="1">
    <source>
        <dbReference type="ARBA" id="ARBA00010688"/>
    </source>
</evidence>
<reference evidence="8 9" key="1">
    <citation type="submission" date="2015-03" db="EMBL/GenBank/DDBJ databases">
        <authorList>
            <person name="Urmite Genomes"/>
        </authorList>
    </citation>
    <scope>NUCLEOTIDE SEQUENCE [LARGE SCALE GENOMIC DNA]</scope>
    <source>
        <strain evidence="8 9">CSUR P1491</strain>
    </source>
</reference>
<dbReference type="SUPFAM" id="SSF53613">
    <property type="entry name" value="Ribokinase-like"/>
    <property type="match status" value="1"/>
</dbReference>
<dbReference type="InterPro" id="IPR017583">
    <property type="entry name" value="Tagatose/fructose_Pkinase"/>
</dbReference>
<dbReference type="Proteomes" id="UP000199251">
    <property type="component" value="Unassembled WGS sequence"/>
</dbReference>
<proteinExistence type="inferred from homology"/>
<dbReference type="PANTHER" id="PTHR46566">
    <property type="entry name" value="1-PHOSPHOFRUCTOKINASE-RELATED"/>
    <property type="match status" value="1"/>
</dbReference>
<dbReference type="GO" id="GO:0005829">
    <property type="term" value="C:cytosol"/>
    <property type="evidence" value="ECO:0007669"/>
    <property type="project" value="TreeGrafter"/>
</dbReference>
<evidence type="ECO:0000259" key="7">
    <source>
        <dbReference type="Pfam" id="PF00294"/>
    </source>
</evidence>
<dbReference type="Gene3D" id="3.40.1190.20">
    <property type="match status" value="1"/>
</dbReference>
<evidence type="ECO:0000256" key="2">
    <source>
        <dbReference type="ARBA" id="ARBA00022679"/>
    </source>
</evidence>
<dbReference type="InterPro" id="IPR011611">
    <property type="entry name" value="PfkB_dom"/>
</dbReference>
<dbReference type="Pfam" id="PF00294">
    <property type="entry name" value="PfkB"/>
    <property type="match status" value="1"/>
</dbReference>
<accession>A0A0E4CNS0</accession>
<evidence type="ECO:0000256" key="5">
    <source>
        <dbReference type="ARBA" id="ARBA00022840"/>
    </source>
</evidence>
<keyword evidence="4 8" id="KW-0418">Kinase</keyword>
<comment type="similarity">
    <text evidence="1">Belongs to the carbohydrate kinase PfkB family.</text>
</comment>
<evidence type="ECO:0000313" key="8">
    <source>
        <dbReference type="EMBL" id="CQD15342.1"/>
    </source>
</evidence>
<protein>
    <submittedName>
        <fullName evidence="8">Ribokinase-like domain-containing protein</fullName>
    </submittedName>
</protein>
<dbReference type="AlphaFoldDB" id="A0A0E4CNS0"/>
<sequence length="347" mass="36617">MQLDYSSDKAELMAMKAPAKSGTRIVTLTMNPALDITTDTDRVIPTDKMRCGLPRYDPGGGGINVARIAHVLGESVLAVFPAGGHAGDKVTDLVAASGVPVRRINVANSTRESFTVDERTTGKQYRFVLPGPRLTDVELTECLDTLSAAAGSADFVVASGSLPPGAPADFYQRVADICRERDAPLILDTSGAGLRHVSSGVYLLKPSVRELRECVGRELISESEQLAAAHELIDRGCAQFVVVSLGSEGALLATPLGSQRYSAVEVPSGSGVGAGDAMTAGITVGLKRGWQLDKAVRLGIAAGGAMLLTPGTAQCLREDVERLFEMVADPIDIDRARWLSARVKTSR</sequence>
<name>A0A0E4CNS0_MYCLN</name>
<evidence type="ECO:0000313" key="9">
    <source>
        <dbReference type="Proteomes" id="UP000199251"/>
    </source>
</evidence>
<dbReference type="GO" id="GO:0005524">
    <property type="term" value="F:ATP binding"/>
    <property type="evidence" value="ECO:0007669"/>
    <property type="project" value="UniProtKB-KW"/>
</dbReference>